<dbReference type="Proteomes" id="UP000287872">
    <property type="component" value="Unassembled WGS sequence"/>
</dbReference>
<feature type="domain" description="4Fe-4S ferredoxin-type" evidence="12">
    <location>
        <begin position="208"/>
        <end position="237"/>
    </location>
</feature>
<feature type="domain" description="4Fe-4S" evidence="13">
    <location>
        <begin position="34"/>
        <end position="93"/>
    </location>
</feature>
<feature type="binding site" evidence="10">
    <location>
        <position position="150"/>
    </location>
    <ligand>
        <name>[4Fe-4S] cluster</name>
        <dbReference type="ChEBI" id="CHEBI:49883"/>
        <label>2</label>
    </ligand>
</feature>
<dbReference type="EC" id="7.-.-.-" evidence="10"/>
<comment type="subcellular location">
    <subcellularLocation>
        <location evidence="10">Cell membrane</location>
    </subcellularLocation>
</comment>
<dbReference type="InterPro" id="IPR050395">
    <property type="entry name" value="4Fe4S_Ferredoxin_RnfB"/>
</dbReference>
<evidence type="ECO:0000313" key="15">
    <source>
        <dbReference type="Proteomes" id="UP000287872"/>
    </source>
</evidence>
<feature type="binding site" evidence="10">
    <location>
        <position position="176"/>
    </location>
    <ligand>
        <name>[4Fe-4S] cluster</name>
        <dbReference type="ChEBI" id="CHEBI:49883"/>
        <label>3</label>
    </ligand>
</feature>
<feature type="domain" description="4Fe-4S ferredoxin-type" evidence="12">
    <location>
        <begin position="164"/>
        <end position="193"/>
    </location>
</feature>
<evidence type="ECO:0000256" key="6">
    <source>
        <dbReference type="ARBA" id="ARBA00022982"/>
    </source>
</evidence>
<dbReference type="RefSeq" id="WP_125002661.1">
    <property type="nucleotide sequence ID" value="NZ_BHYK01000015.1"/>
</dbReference>
<evidence type="ECO:0000256" key="10">
    <source>
        <dbReference type="HAMAP-Rule" id="MF_00463"/>
    </source>
</evidence>
<proteinExistence type="inferred from homology"/>
<keyword evidence="4 10" id="KW-0677">Repeat</keyword>
<dbReference type="NCBIfam" id="TIGR01944">
    <property type="entry name" value="rnfB"/>
    <property type="match status" value="1"/>
</dbReference>
<dbReference type="InterPro" id="IPR010207">
    <property type="entry name" value="Elect_transpt_cplx_RnfB/RsxB"/>
</dbReference>
<evidence type="ECO:0000259" key="13">
    <source>
        <dbReference type="PROSITE" id="PS51656"/>
    </source>
</evidence>
<feature type="region of interest" description="Hydrophobic" evidence="10">
    <location>
        <begin position="1"/>
        <end position="28"/>
    </location>
</feature>
<feature type="transmembrane region" description="Helical" evidence="11">
    <location>
        <begin position="6"/>
        <end position="27"/>
    </location>
</feature>
<dbReference type="Gene3D" id="3.30.70.20">
    <property type="match status" value="2"/>
</dbReference>
<evidence type="ECO:0000259" key="12">
    <source>
        <dbReference type="PROSITE" id="PS51379"/>
    </source>
</evidence>
<dbReference type="PROSITE" id="PS00198">
    <property type="entry name" value="4FE4S_FER_1"/>
    <property type="match status" value="2"/>
</dbReference>
<dbReference type="GO" id="GO:0005886">
    <property type="term" value="C:plasma membrane"/>
    <property type="evidence" value="ECO:0007669"/>
    <property type="project" value="UniProtKB-SubCell"/>
</dbReference>
<protein>
    <recommendedName>
        <fullName evidence="10">Ion-translocating oxidoreductase complex subunit B</fullName>
        <ecNumber evidence="10">7.-.-.-</ecNumber>
    </recommendedName>
    <alternativeName>
        <fullName evidence="10">Rnf electron transport complex subunit B</fullName>
    </alternativeName>
</protein>
<feature type="binding site" evidence="10">
    <location>
        <position position="173"/>
    </location>
    <ligand>
        <name>[4Fe-4S] cluster</name>
        <dbReference type="ChEBI" id="CHEBI:49883"/>
        <label>3</label>
    </ligand>
</feature>
<evidence type="ECO:0000256" key="1">
    <source>
        <dbReference type="ARBA" id="ARBA00022448"/>
    </source>
</evidence>
<dbReference type="HAMAP" id="MF_00463">
    <property type="entry name" value="RsxB_RnfB"/>
    <property type="match status" value="1"/>
</dbReference>
<name>A0A401UNM0_9CLOT</name>
<keyword evidence="8 10" id="KW-0411">Iron-sulfur</keyword>
<feature type="domain" description="4Fe-4S ferredoxin-type" evidence="12">
    <location>
        <begin position="238"/>
        <end position="267"/>
    </location>
</feature>
<evidence type="ECO:0000256" key="7">
    <source>
        <dbReference type="ARBA" id="ARBA00023004"/>
    </source>
</evidence>
<feature type="binding site" evidence="10">
    <location>
        <position position="51"/>
    </location>
    <ligand>
        <name>[4Fe-4S] cluster</name>
        <dbReference type="ChEBI" id="CHEBI:49883"/>
        <label>1</label>
    </ligand>
</feature>
<feature type="binding site" evidence="10">
    <location>
        <position position="154"/>
    </location>
    <ligand>
        <name>[4Fe-4S] cluster</name>
        <dbReference type="ChEBI" id="CHEBI:49883"/>
        <label>3</label>
    </ligand>
</feature>
<reference evidence="14 15" key="1">
    <citation type="submission" date="2018-11" db="EMBL/GenBank/DDBJ databases">
        <title>Genome sequencing and assembly of Clostridium tagluense strain A121.</title>
        <authorList>
            <person name="Murakami T."/>
            <person name="Segawa T."/>
            <person name="Shcherbakova V.A."/>
            <person name="Mori H."/>
            <person name="Yoshimura Y."/>
        </authorList>
    </citation>
    <scope>NUCLEOTIDE SEQUENCE [LARGE SCALE GENOMIC DNA]</scope>
    <source>
        <strain evidence="14 15">A121</strain>
    </source>
</reference>
<keyword evidence="11" id="KW-0812">Transmembrane</keyword>
<dbReference type="Gene3D" id="1.10.15.40">
    <property type="entry name" value="Electron transport complex subunit B, putative Fe-S cluster"/>
    <property type="match status" value="1"/>
</dbReference>
<evidence type="ECO:0000256" key="4">
    <source>
        <dbReference type="ARBA" id="ARBA00022737"/>
    </source>
</evidence>
<dbReference type="GO" id="GO:0051539">
    <property type="term" value="F:4 iron, 4 sulfur cluster binding"/>
    <property type="evidence" value="ECO:0007669"/>
    <property type="project" value="UniProtKB-UniRule"/>
</dbReference>
<evidence type="ECO:0000256" key="11">
    <source>
        <dbReference type="SAM" id="Phobius"/>
    </source>
</evidence>
<keyword evidence="9 10" id="KW-0472">Membrane</keyword>
<accession>A0A401UNM0</accession>
<keyword evidence="1 10" id="KW-0813">Transport</keyword>
<feature type="binding site" evidence="10">
    <location>
        <position position="140"/>
    </location>
    <ligand>
        <name>[4Fe-4S] cluster</name>
        <dbReference type="ChEBI" id="CHEBI:49883"/>
        <label>2</label>
    </ligand>
</feature>
<comment type="cofactor">
    <cofactor evidence="10">
        <name>[4Fe-4S] cluster</name>
        <dbReference type="ChEBI" id="CHEBI:49883"/>
    </cofactor>
    <text evidence="10">Binds 3 [4Fe-4S] clusters.</text>
</comment>
<feature type="binding site" evidence="10">
    <location>
        <position position="59"/>
    </location>
    <ligand>
        <name>[4Fe-4S] cluster</name>
        <dbReference type="ChEBI" id="CHEBI:49883"/>
        <label>1</label>
    </ligand>
</feature>
<dbReference type="Pfam" id="PF12838">
    <property type="entry name" value="Fer4_7"/>
    <property type="match status" value="1"/>
</dbReference>
<comment type="function">
    <text evidence="10">Part of a membrane-bound complex that couples electron transfer with translocation of ions across the membrane.</text>
</comment>
<sequence length="278" mass="28889">MDVNNLIYPIISIGGMGLVFGVVLGYANKKFHVPVDPKVPLVREALPSANCGACGFAGCDAYAAAVVEGDTPLNLCSVGGASVAEKIGEILGLSVETANPQVAFVKCKGTCTVAKEKYEYDGIRDCRQAVIAPGEGPKACSDGCLGFASCVRACEFSALHIIDGVAVVYKDNCVACGACIKVCPKNLIELVPATQEVLVECNSKSKGKSVKENCGVGCIACTMCVKVCPSEAITMVNNLATIDFEKCTQCGLCATKCPTKAISKPLKAHETMSDALSK</sequence>
<dbReference type="AlphaFoldDB" id="A0A401UNM0"/>
<evidence type="ECO:0000313" key="14">
    <source>
        <dbReference type="EMBL" id="GCD11134.1"/>
    </source>
</evidence>
<dbReference type="GO" id="GO:0009055">
    <property type="term" value="F:electron transfer activity"/>
    <property type="evidence" value="ECO:0007669"/>
    <property type="project" value="InterPro"/>
</dbReference>
<comment type="subunit">
    <text evidence="10">The complex is composed of six subunits: RnfA, RnfB, RnfC, RnfD, RnfE and RnfG.</text>
</comment>
<keyword evidence="7 10" id="KW-0408">Iron</keyword>
<dbReference type="Pfam" id="PF00037">
    <property type="entry name" value="Fer4"/>
    <property type="match status" value="1"/>
</dbReference>
<comment type="caution">
    <text evidence="14">The sequence shown here is derived from an EMBL/GenBank/DDBJ whole genome shotgun (WGS) entry which is preliminary data.</text>
</comment>
<keyword evidence="5 10" id="KW-1278">Translocase</keyword>
<feature type="binding site" evidence="10">
    <location>
        <position position="183"/>
    </location>
    <ligand>
        <name>[4Fe-4S] cluster</name>
        <dbReference type="ChEBI" id="CHEBI:49883"/>
        <label>2</label>
    </ligand>
</feature>
<dbReference type="PANTHER" id="PTHR43560">
    <property type="entry name" value="ION-TRANSLOCATING OXIDOREDUCTASE COMPLEX SUBUNIT B"/>
    <property type="match status" value="1"/>
</dbReference>
<evidence type="ECO:0000256" key="2">
    <source>
        <dbReference type="ARBA" id="ARBA00022485"/>
    </source>
</evidence>
<dbReference type="OrthoDB" id="9789936at2"/>
<dbReference type="GO" id="GO:0022900">
    <property type="term" value="P:electron transport chain"/>
    <property type="evidence" value="ECO:0007669"/>
    <property type="project" value="UniProtKB-UniRule"/>
</dbReference>
<evidence type="ECO:0000256" key="3">
    <source>
        <dbReference type="ARBA" id="ARBA00022723"/>
    </source>
</evidence>
<dbReference type="CDD" id="cd10549">
    <property type="entry name" value="MtMvhB_like"/>
    <property type="match status" value="1"/>
</dbReference>
<feature type="binding site" evidence="10">
    <location>
        <position position="54"/>
    </location>
    <ligand>
        <name>[4Fe-4S] cluster</name>
        <dbReference type="ChEBI" id="CHEBI:49883"/>
        <label>1</label>
    </ligand>
</feature>
<feature type="binding site" evidence="10">
    <location>
        <position position="76"/>
    </location>
    <ligand>
        <name>[4Fe-4S] cluster</name>
        <dbReference type="ChEBI" id="CHEBI:49883"/>
        <label>1</label>
    </ligand>
</feature>
<evidence type="ECO:0000256" key="9">
    <source>
        <dbReference type="ARBA" id="ARBA00023136"/>
    </source>
</evidence>
<keyword evidence="3 10" id="KW-0479">Metal-binding</keyword>
<keyword evidence="10" id="KW-1003">Cell membrane</keyword>
<keyword evidence="2 10" id="KW-0004">4Fe-4S</keyword>
<dbReference type="InterPro" id="IPR017896">
    <property type="entry name" value="4Fe4S_Fe-S-bd"/>
</dbReference>
<dbReference type="InterPro" id="IPR007202">
    <property type="entry name" value="4Fe-4S_dom"/>
</dbReference>
<dbReference type="Pfam" id="PF04060">
    <property type="entry name" value="FeS"/>
    <property type="match status" value="1"/>
</dbReference>
<dbReference type="PANTHER" id="PTHR43560:SF1">
    <property type="entry name" value="ION-TRANSLOCATING OXIDOREDUCTASE COMPLEX SUBUNIT B"/>
    <property type="match status" value="1"/>
</dbReference>
<keyword evidence="11" id="KW-1133">Transmembrane helix</keyword>
<dbReference type="EMBL" id="BHYK01000015">
    <property type="protein sequence ID" value="GCD11134.1"/>
    <property type="molecule type" value="Genomic_DNA"/>
</dbReference>
<dbReference type="SUPFAM" id="SSF54862">
    <property type="entry name" value="4Fe-4S ferredoxins"/>
    <property type="match status" value="1"/>
</dbReference>
<keyword evidence="6 10" id="KW-0249">Electron transport</keyword>
<comment type="caution">
    <text evidence="10">Lacks conserved residue(s) required for the propagation of feature annotation.</text>
</comment>
<dbReference type="PROSITE" id="PS51379">
    <property type="entry name" value="4FE4S_FER_2"/>
    <property type="match status" value="3"/>
</dbReference>
<dbReference type="InterPro" id="IPR017900">
    <property type="entry name" value="4Fe4S_Fe_S_CS"/>
</dbReference>
<evidence type="ECO:0000256" key="8">
    <source>
        <dbReference type="ARBA" id="ARBA00023014"/>
    </source>
</evidence>
<organism evidence="14 15">
    <name type="scientific">Clostridium tagluense</name>
    <dbReference type="NCBI Taxonomy" id="360422"/>
    <lineage>
        <taxon>Bacteria</taxon>
        <taxon>Bacillati</taxon>
        <taxon>Bacillota</taxon>
        <taxon>Clostridia</taxon>
        <taxon>Eubacteriales</taxon>
        <taxon>Clostridiaceae</taxon>
        <taxon>Clostridium</taxon>
    </lineage>
</organism>
<comment type="similarity">
    <text evidence="10">Belongs to the 4Fe4S bacterial-type ferredoxin family. RnfB subfamily.</text>
</comment>
<gene>
    <name evidence="10 14" type="primary">rnfB</name>
    <name evidence="14" type="ORF">Ctaglu_27570</name>
</gene>
<dbReference type="GO" id="GO:0046872">
    <property type="term" value="F:metal ion binding"/>
    <property type="evidence" value="ECO:0007669"/>
    <property type="project" value="UniProtKB-KW"/>
</dbReference>
<keyword evidence="15" id="KW-1185">Reference proteome</keyword>
<dbReference type="PROSITE" id="PS51656">
    <property type="entry name" value="4FE4S"/>
    <property type="match status" value="1"/>
</dbReference>
<feature type="binding site" evidence="10">
    <location>
        <position position="179"/>
    </location>
    <ligand>
        <name>[4Fe-4S] cluster</name>
        <dbReference type="ChEBI" id="CHEBI:49883"/>
        <label>3</label>
    </ligand>
</feature>
<evidence type="ECO:0000256" key="5">
    <source>
        <dbReference type="ARBA" id="ARBA00022967"/>
    </source>
</evidence>
<feature type="binding site" evidence="10">
    <location>
        <position position="144"/>
    </location>
    <ligand>
        <name>[4Fe-4S] cluster</name>
        <dbReference type="ChEBI" id="CHEBI:49883"/>
        <label>2</label>
    </ligand>
</feature>